<sequence length="88" mass="9793">MTTTPATRLEKLEKNYEALEKKIDILTSKIEDLMKEEDEEEVDDTGIEAKDIDLVMNLAGVSKAKAVKALKACDGDNVEAIMKLTTDY</sequence>
<dbReference type="SUPFAM" id="SSF46934">
    <property type="entry name" value="UBA-like"/>
    <property type="match status" value="1"/>
</dbReference>
<dbReference type="InterPro" id="IPR044034">
    <property type="entry name" value="NAC-like_UBA"/>
</dbReference>
<dbReference type="AlphaFoldDB" id="A0ABD1BGX8"/>
<evidence type="ECO:0000313" key="6">
    <source>
        <dbReference type="Proteomes" id="UP001558713"/>
    </source>
</evidence>
<evidence type="ECO:0000256" key="1">
    <source>
        <dbReference type="ARBA" id="ARBA00022927"/>
    </source>
</evidence>
<dbReference type="Pfam" id="PF19026">
    <property type="entry name" value="UBA_HYPK"/>
    <property type="match status" value="1"/>
</dbReference>
<dbReference type="EMBL" id="JBANAX010000354">
    <property type="protein sequence ID" value="KAL1213025.1"/>
    <property type="molecule type" value="Genomic_DNA"/>
</dbReference>
<organism evidence="5 6">
    <name type="scientific">Cardamine amara subsp. amara</name>
    <dbReference type="NCBI Taxonomy" id="228776"/>
    <lineage>
        <taxon>Eukaryota</taxon>
        <taxon>Viridiplantae</taxon>
        <taxon>Streptophyta</taxon>
        <taxon>Embryophyta</taxon>
        <taxon>Tracheophyta</taxon>
        <taxon>Spermatophyta</taxon>
        <taxon>Magnoliopsida</taxon>
        <taxon>eudicotyledons</taxon>
        <taxon>Gunneridae</taxon>
        <taxon>Pentapetalae</taxon>
        <taxon>rosids</taxon>
        <taxon>malvids</taxon>
        <taxon>Brassicales</taxon>
        <taxon>Brassicaceae</taxon>
        <taxon>Cardamineae</taxon>
        <taxon>Cardamine</taxon>
    </lineage>
</organism>
<evidence type="ECO:0000313" key="4">
    <source>
        <dbReference type="EMBL" id="KAL1208397.1"/>
    </source>
</evidence>
<dbReference type="EMBL" id="JBANAX010000450">
    <property type="protein sequence ID" value="KAL1208397.1"/>
    <property type="molecule type" value="Genomic_DNA"/>
</dbReference>
<dbReference type="InterPro" id="IPR016641">
    <property type="entry name" value="EGD2/NACA0like"/>
</dbReference>
<protein>
    <submittedName>
        <fullName evidence="5">Nascent polypeptide-associated complex subunit alpha-like protein</fullName>
    </submittedName>
</protein>
<feature type="coiled-coil region" evidence="2">
    <location>
        <begin position="9"/>
        <end position="43"/>
    </location>
</feature>
<dbReference type="Gene3D" id="1.10.8.10">
    <property type="entry name" value="DNA helicase RuvA subunit, C-terminal domain"/>
    <property type="match status" value="1"/>
</dbReference>
<accession>A0ABD1BGX8</accession>
<dbReference type="GO" id="GO:0015031">
    <property type="term" value="P:protein transport"/>
    <property type="evidence" value="ECO:0007669"/>
    <property type="project" value="UniProtKB-KW"/>
</dbReference>
<evidence type="ECO:0000259" key="3">
    <source>
        <dbReference type="Pfam" id="PF19026"/>
    </source>
</evidence>
<reference evidence="5 6" key="1">
    <citation type="submission" date="2024-04" db="EMBL/GenBank/DDBJ databases">
        <title>Genome assembly C_amara_ONT_v2.</title>
        <authorList>
            <person name="Yant L."/>
            <person name="Moore C."/>
            <person name="Slenker M."/>
        </authorList>
    </citation>
    <scope>NUCLEOTIDE SEQUENCE [LARGE SCALE GENOMIC DNA]</scope>
    <source>
        <tissue evidence="5">Leaf</tissue>
    </source>
</reference>
<keyword evidence="1" id="KW-0653">Protein transport</keyword>
<keyword evidence="1" id="KW-0813">Transport</keyword>
<comment type="caution">
    <text evidence="5">The sequence shown here is derived from an EMBL/GenBank/DDBJ whole genome shotgun (WGS) entry which is preliminary data.</text>
</comment>
<evidence type="ECO:0000256" key="2">
    <source>
        <dbReference type="SAM" id="Coils"/>
    </source>
</evidence>
<keyword evidence="6" id="KW-1185">Reference proteome</keyword>
<gene>
    <name evidence="4" type="ORF">V5N11_025880</name>
    <name evidence="5" type="ORF">V5N11_026148</name>
</gene>
<dbReference type="PANTHER" id="PTHR21713">
    <property type="entry name" value="NASCENT POLYPEPTIDE ASSOCIATED COMPLEX ALPHA SUBUNIT-RELATED"/>
    <property type="match status" value="1"/>
</dbReference>
<name>A0ABD1BGX8_CARAN</name>
<dbReference type="InterPro" id="IPR009060">
    <property type="entry name" value="UBA-like_sf"/>
</dbReference>
<proteinExistence type="predicted"/>
<evidence type="ECO:0000313" key="5">
    <source>
        <dbReference type="EMBL" id="KAL1213025.1"/>
    </source>
</evidence>
<feature type="domain" description="Nascent polypeptide-associated complex subunit alpha-like UBA" evidence="3">
    <location>
        <begin position="46"/>
        <end position="85"/>
    </location>
</feature>
<dbReference type="Proteomes" id="UP001558713">
    <property type="component" value="Unassembled WGS sequence"/>
</dbReference>
<keyword evidence="2" id="KW-0175">Coiled coil</keyword>